<name>A0ABP6XVU9_9ACTN</name>
<evidence type="ECO:0000313" key="4">
    <source>
        <dbReference type="Proteomes" id="UP001500630"/>
    </source>
</evidence>
<gene>
    <name evidence="3" type="ORF">GCM10022419_062470</name>
</gene>
<dbReference type="EMBL" id="BAABDQ010000015">
    <property type="protein sequence ID" value="GAA3573047.1"/>
    <property type="molecule type" value="Genomic_DNA"/>
</dbReference>
<sequence>MADASIVTAIISAAGGIIGALSALGGVALTNRSNAKKEERDARRRHEEHQQQAREQAFGDLMGGVLKLRLRVEVAAQHGWEDMNARLSAIEEQAASVGDLASRVAVLSPGRAARTARALATAAYGLASQATQHTRMNYDGDGEFVSGQMLERPSFDRLDRCVDDFSQAVDGAQGDELVGPISES</sequence>
<evidence type="ECO:0000256" key="2">
    <source>
        <dbReference type="SAM" id="Phobius"/>
    </source>
</evidence>
<keyword evidence="2" id="KW-1133">Transmembrane helix</keyword>
<dbReference type="Proteomes" id="UP001500630">
    <property type="component" value="Unassembled WGS sequence"/>
</dbReference>
<reference evidence="4" key="1">
    <citation type="journal article" date="2019" name="Int. J. Syst. Evol. Microbiol.">
        <title>The Global Catalogue of Microorganisms (GCM) 10K type strain sequencing project: providing services to taxonomists for standard genome sequencing and annotation.</title>
        <authorList>
            <consortium name="The Broad Institute Genomics Platform"/>
            <consortium name="The Broad Institute Genome Sequencing Center for Infectious Disease"/>
            <person name="Wu L."/>
            <person name="Ma J."/>
        </authorList>
    </citation>
    <scope>NUCLEOTIDE SEQUENCE [LARGE SCALE GENOMIC DNA]</scope>
    <source>
        <strain evidence="4">JCM 17326</strain>
    </source>
</reference>
<organism evidence="3 4">
    <name type="scientific">Nonomuraea rosea</name>
    <dbReference type="NCBI Taxonomy" id="638574"/>
    <lineage>
        <taxon>Bacteria</taxon>
        <taxon>Bacillati</taxon>
        <taxon>Actinomycetota</taxon>
        <taxon>Actinomycetes</taxon>
        <taxon>Streptosporangiales</taxon>
        <taxon>Streptosporangiaceae</taxon>
        <taxon>Nonomuraea</taxon>
    </lineage>
</organism>
<feature type="compositionally biased region" description="Basic and acidic residues" evidence="1">
    <location>
        <begin position="35"/>
        <end position="52"/>
    </location>
</feature>
<feature type="transmembrane region" description="Helical" evidence="2">
    <location>
        <begin position="6"/>
        <end position="30"/>
    </location>
</feature>
<protein>
    <submittedName>
        <fullName evidence="3">Uncharacterized protein</fullName>
    </submittedName>
</protein>
<keyword evidence="4" id="KW-1185">Reference proteome</keyword>
<comment type="caution">
    <text evidence="3">The sequence shown here is derived from an EMBL/GenBank/DDBJ whole genome shotgun (WGS) entry which is preliminary data.</text>
</comment>
<evidence type="ECO:0000256" key="1">
    <source>
        <dbReference type="SAM" id="MobiDB-lite"/>
    </source>
</evidence>
<accession>A0ABP6XVU9</accession>
<keyword evidence="2" id="KW-0812">Transmembrane</keyword>
<proteinExistence type="predicted"/>
<keyword evidence="2" id="KW-0472">Membrane</keyword>
<feature type="region of interest" description="Disordered" evidence="1">
    <location>
        <begin position="33"/>
        <end position="56"/>
    </location>
</feature>
<dbReference type="RefSeq" id="WP_345567289.1">
    <property type="nucleotide sequence ID" value="NZ_BAABDQ010000015.1"/>
</dbReference>
<evidence type="ECO:0000313" key="3">
    <source>
        <dbReference type="EMBL" id="GAA3573047.1"/>
    </source>
</evidence>